<evidence type="ECO:0000256" key="3">
    <source>
        <dbReference type="SAM" id="MobiDB-lite"/>
    </source>
</evidence>
<evidence type="ECO:0000313" key="5">
    <source>
        <dbReference type="EMBL" id="KAK9785263.1"/>
    </source>
</evidence>
<feature type="domain" description="RRM" evidence="4">
    <location>
        <begin position="297"/>
        <end position="376"/>
    </location>
</feature>
<dbReference type="Pfam" id="PF00076">
    <property type="entry name" value="RRM_1"/>
    <property type="match status" value="1"/>
</dbReference>
<protein>
    <recommendedName>
        <fullName evidence="4">RRM domain-containing protein</fullName>
    </recommendedName>
</protein>
<feature type="domain" description="RRM" evidence="4">
    <location>
        <begin position="13"/>
        <end position="91"/>
    </location>
</feature>
<keyword evidence="6" id="KW-1185">Reference proteome</keyword>
<dbReference type="InterPro" id="IPR012677">
    <property type="entry name" value="Nucleotide-bd_a/b_plait_sf"/>
</dbReference>
<dbReference type="AlphaFoldDB" id="A0AAW1NIF1"/>
<dbReference type="InterPro" id="IPR052462">
    <property type="entry name" value="SLIRP/GR-RBP-like"/>
</dbReference>
<keyword evidence="1 2" id="KW-0694">RNA-binding</keyword>
<gene>
    <name evidence="5" type="ORF">WJX73_006069</name>
</gene>
<dbReference type="Gene3D" id="3.30.70.330">
    <property type="match status" value="2"/>
</dbReference>
<accession>A0AAW1NIF1</accession>
<sequence>MECSLPCVIHVVDSLTAQLLSHCVTRAHLNVQAYWEDFGAVQDAYMPKDVSKAGHRGIGFVTFNGSEALERVMATTHTLHGTELAVDRAEPKASERHPNSLWFASRSAQPGAMPNFAAQALLQQLGGASAGGFSGLHDHREDTSAAQAGALGGYPAEHHGVSKALATLSESERSALEQYSIAAGAGMDPQRLQLAQSVLAQHQTSFARNAGANSRNVQALQGLSFGPSGQGIGIGLSMLSQAGSNGRGALDTSDPTTWQMMQAVRNAGLSDAHGLGGIRPPAPPAGGPNASARAAGPRIFVGKLNKDCTEGDVKDYFSKFGYVLDVYMPRDKANRSEHRGFGFVTFETQGALTRIMTYDQPHQIRGSIIAIDDAAPRREDGLAPVAASGGYSHGSSHTMQSMEVLEGAGGAGDESLGPARRHAENGIRNGYKPY</sequence>
<dbReference type="PROSITE" id="PS50102">
    <property type="entry name" value="RRM"/>
    <property type="match status" value="2"/>
</dbReference>
<reference evidence="5 6" key="1">
    <citation type="journal article" date="2024" name="Nat. Commun.">
        <title>Phylogenomics reveals the evolutionary origins of lichenization in chlorophyte algae.</title>
        <authorList>
            <person name="Puginier C."/>
            <person name="Libourel C."/>
            <person name="Otte J."/>
            <person name="Skaloud P."/>
            <person name="Haon M."/>
            <person name="Grisel S."/>
            <person name="Petersen M."/>
            <person name="Berrin J.G."/>
            <person name="Delaux P.M."/>
            <person name="Dal Grande F."/>
            <person name="Keller J."/>
        </authorList>
    </citation>
    <scope>NUCLEOTIDE SEQUENCE [LARGE SCALE GENOMIC DNA]</scope>
    <source>
        <strain evidence="5 6">SAG 2036</strain>
    </source>
</reference>
<dbReference type="InterPro" id="IPR035979">
    <property type="entry name" value="RBD_domain_sf"/>
</dbReference>
<evidence type="ECO:0000313" key="6">
    <source>
        <dbReference type="Proteomes" id="UP001465755"/>
    </source>
</evidence>
<dbReference type="InterPro" id="IPR000504">
    <property type="entry name" value="RRM_dom"/>
</dbReference>
<dbReference type="EMBL" id="JALJOQ010000311">
    <property type="protein sequence ID" value="KAK9785263.1"/>
    <property type="molecule type" value="Genomic_DNA"/>
</dbReference>
<comment type="caution">
    <text evidence="5">The sequence shown here is derived from an EMBL/GenBank/DDBJ whole genome shotgun (WGS) entry which is preliminary data.</text>
</comment>
<dbReference type="PANTHER" id="PTHR48027">
    <property type="entry name" value="HETEROGENEOUS NUCLEAR RIBONUCLEOPROTEIN 87F-RELATED"/>
    <property type="match status" value="1"/>
</dbReference>
<dbReference type="GO" id="GO:0003723">
    <property type="term" value="F:RNA binding"/>
    <property type="evidence" value="ECO:0007669"/>
    <property type="project" value="UniProtKB-UniRule"/>
</dbReference>
<dbReference type="Proteomes" id="UP001465755">
    <property type="component" value="Unassembled WGS sequence"/>
</dbReference>
<evidence type="ECO:0000256" key="1">
    <source>
        <dbReference type="ARBA" id="ARBA00022884"/>
    </source>
</evidence>
<name>A0AAW1NIF1_9CHLO</name>
<feature type="region of interest" description="Disordered" evidence="3">
    <location>
        <begin position="409"/>
        <end position="434"/>
    </location>
</feature>
<dbReference type="SUPFAM" id="SSF54928">
    <property type="entry name" value="RNA-binding domain, RBD"/>
    <property type="match status" value="2"/>
</dbReference>
<evidence type="ECO:0000256" key="2">
    <source>
        <dbReference type="PROSITE-ProRule" id="PRU00176"/>
    </source>
</evidence>
<dbReference type="SMART" id="SM00360">
    <property type="entry name" value="RRM"/>
    <property type="match status" value="2"/>
</dbReference>
<organism evidence="5 6">
    <name type="scientific">Symbiochloris irregularis</name>
    <dbReference type="NCBI Taxonomy" id="706552"/>
    <lineage>
        <taxon>Eukaryota</taxon>
        <taxon>Viridiplantae</taxon>
        <taxon>Chlorophyta</taxon>
        <taxon>core chlorophytes</taxon>
        <taxon>Trebouxiophyceae</taxon>
        <taxon>Trebouxiales</taxon>
        <taxon>Trebouxiaceae</taxon>
        <taxon>Symbiochloris</taxon>
    </lineage>
</organism>
<proteinExistence type="predicted"/>
<evidence type="ECO:0000259" key="4">
    <source>
        <dbReference type="PROSITE" id="PS50102"/>
    </source>
</evidence>